<feature type="compositionally biased region" description="Polar residues" evidence="1">
    <location>
        <begin position="996"/>
        <end position="1019"/>
    </location>
</feature>
<evidence type="ECO:0000313" key="2">
    <source>
        <dbReference type="EMBL" id="KAK3921692.1"/>
    </source>
</evidence>
<protein>
    <submittedName>
        <fullName evidence="2">Nuclear pore complex-interacting protein family member B11</fullName>
    </submittedName>
</protein>
<dbReference type="EMBL" id="JAHWGI010001046">
    <property type="protein sequence ID" value="KAK3921692.1"/>
    <property type="molecule type" value="Genomic_DNA"/>
</dbReference>
<feature type="compositionally biased region" description="Polar residues" evidence="1">
    <location>
        <begin position="914"/>
        <end position="935"/>
    </location>
</feature>
<feature type="region of interest" description="Disordered" evidence="1">
    <location>
        <begin position="981"/>
        <end position="1021"/>
    </location>
</feature>
<name>A0AAE1HHY0_9NEOP</name>
<sequence length="1490" mass="165565">MADKNRRKSSILKIPKTAKTRAPLQDVDALEIKSSPDDEITSHTALRRRVSFAGKNFVKEFCAEADIASVFHAPEYEQLLLTSDSSNNTHSETVSDNNTTIQNGTQSSVFRSMCIQDDYDPCEQILKEYKGSSSSQVTSSHTTRTQKTRFSFGELQIPNFEAGDGSPVGSTKENPALCLEVPKQRDLVFENTSNPRKIDTKETIVQKVFPSPKSSSQSVKSSTVHGDSKLNHEKPFQYSVEDVQPADATQILNESMDFTTAVPCVIETNPFVRNVGCFPGGSGVMASEFNLSHSEIQITYASTDLTTALPSNIHFCPKEYDQTNLNHENKEENNQFSDRTVAKSETMDCTAALQSNTLHPHTHLTSEHIMESENFQSHSDSELMCSSMEFTTALPSNIQTHPEVNFVINRETARNEENCVASNKTVVMSTTMDFTSAMPSNIETHPEVNFVISRETARNEENCVASNKTVVMSTTMDFTSAMPSNIETHPEVNFVISRDTARDKENCVASNKTVVMSTTMDFTSAMPSNIETHPEVNFVISRDTGRNEENCVASNKTVVMSTTMDFTSAMPSNIQTHPHENFGTNIEIERNEENCVSSNKTVVVSTSMDLTRTMPSNIMEDPMSHITEHDISHSFGNEIRVNNDVSPHSSTKFMCTSMELTASLPTNIKTTPQENDKIDENIGKENNIFSNQSYMTCTTMEVSKTMPSNAQRNFGVENDHSKSYESTRSQKESIFVSNRTSPVLVGSTTQLRFGSNQSDTCQVPHVICMSREDTSTFSRDIQTQPILSETGIGNNFKYENAPLKSVANNTAENLAKPLSPIPHHSSVEASPEVCLRENKEAGETVCEVDDFPQVKELATSPSNDESGCRVLHQIPAVEQKTSVSKQKTSPSHHLDVNSQEVLKPADDDLPAGQTLKSTAPQSDATLEFDSISNPFESRPRLMSSPKKGEIESVVVQTSQYHVSTVGAPNSLPDHIVARDEEANPAKDGEESDDTMKYTTGSAGSAQTENVDSSNFSSSRPCLKSTPFKDASAAQTTPTIQVNFVESCQDGTEMEMDGVVINKSIVDGPLLDILAADFNLSDVQAPFHDYPSNSTLDNSGSVNLPPLQNAEQVEMLSTNIYSKDDEIRMPQILSDHMEYESNVSVIAPTAEPQQLPRQNLYLIASSEARPTLHVDNKSSPVRSRSTLGSEGSCSDKSADIYTSKRIRDSSQDNCESSIQEPLDSHVSKRKRNACSESKQTVEPSGVLPMTDPRSPLCDSFNKNSSDINSSDSTLSTSTVLSVDDIIYRNQKKHPICWEAVREGSSDLWTFNFHCTMLELKIHLKPSLLNGCIEAYSGYFHYNVNDSTKPIVLWGMKILQEMLSKPEWNSCLCHSTNFMSTLQKLVEVVFPVRKFIIEIIMQAGVSNIKISKDSLFFDVVSFKCHLWFQVHLRLDFWENYTPDHITIKNVVGTTRESEVKNLITGVKKDIYFLRNYVRDVKDYVRTLEEFCR</sequence>
<keyword evidence="3" id="KW-1185">Reference proteome</keyword>
<gene>
    <name evidence="2" type="ORF">KUF71_010877</name>
</gene>
<feature type="compositionally biased region" description="Low complexity" evidence="1">
    <location>
        <begin position="209"/>
        <end position="222"/>
    </location>
</feature>
<reference evidence="2" key="1">
    <citation type="submission" date="2021-07" db="EMBL/GenBank/DDBJ databases">
        <authorList>
            <person name="Catto M.A."/>
            <person name="Jacobson A."/>
            <person name="Kennedy G."/>
            <person name="Labadie P."/>
            <person name="Hunt B.G."/>
            <person name="Srinivasan R."/>
        </authorList>
    </citation>
    <scope>NUCLEOTIDE SEQUENCE</scope>
    <source>
        <strain evidence="2">PL_HMW_Pooled</strain>
        <tissue evidence="2">Head</tissue>
    </source>
</reference>
<feature type="region of interest" description="Disordered" evidence="1">
    <location>
        <begin position="879"/>
        <end position="944"/>
    </location>
</feature>
<dbReference type="CDD" id="cd21853">
    <property type="entry name" value="KNL1_NTD"/>
    <property type="match status" value="1"/>
</dbReference>
<organism evidence="2 3">
    <name type="scientific">Frankliniella fusca</name>
    <dbReference type="NCBI Taxonomy" id="407009"/>
    <lineage>
        <taxon>Eukaryota</taxon>
        <taxon>Metazoa</taxon>
        <taxon>Ecdysozoa</taxon>
        <taxon>Arthropoda</taxon>
        <taxon>Hexapoda</taxon>
        <taxon>Insecta</taxon>
        <taxon>Pterygota</taxon>
        <taxon>Neoptera</taxon>
        <taxon>Paraneoptera</taxon>
        <taxon>Thysanoptera</taxon>
        <taxon>Terebrantia</taxon>
        <taxon>Thripoidea</taxon>
        <taxon>Thripidae</taxon>
        <taxon>Frankliniella</taxon>
    </lineage>
</organism>
<reference evidence="2" key="2">
    <citation type="journal article" date="2023" name="BMC Genomics">
        <title>Pest status, molecular evolution, and epigenetic factors derived from the genome assembly of Frankliniella fusca, a thysanopteran phytovirus vector.</title>
        <authorList>
            <person name="Catto M.A."/>
            <person name="Labadie P.E."/>
            <person name="Jacobson A.L."/>
            <person name="Kennedy G.G."/>
            <person name="Srinivasan R."/>
            <person name="Hunt B.G."/>
        </authorList>
    </citation>
    <scope>NUCLEOTIDE SEQUENCE</scope>
    <source>
        <strain evidence="2">PL_HMW_Pooled</strain>
    </source>
</reference>
<proteinExistence type="predicted"/>
<accession>A0AAE1HHY0</accession>
<feature type="region of interest" description="Disordered" evidence="1">
    <location>
        <begin position="209"/>
        <end position="233"/>
    </location>
</feature>
<evidence type="ECO:0000256" key="1">
    <source>
        <dbReference type="SAM" id="MobiDB-lite"/>
    </source>
</evidence>
<feature type="compositionally biased region" description="Polar residues" evidence="1">
    <location>
        <begin position="1176"/>
        <end position="1194"/>
    </location>
</feature>
<feature type="region of interest" description="Disordered" evidence="1">
    <location>
        <begin position="1171"/>
        <end position="1252"/>
    </location>
</feature>
<dbReference type="Proteomes" id="UP001219518">
    <property type="component" value="Unassembled WGS sequence"/>
</dbReference>
<evidence type="ECO:0000313" key="3">
    <source>
        <dbReference type="Proteomes" id="UP001219518"/>
    </source>
</evidence>
<comment type="caution">
    <text evidence="2">The sequence shown here is derived from an EMBL/GenBank/DDBJ whole genome shotgun (WGS) entry which is preliminary data.</text>
</comment>
<feature type="compositionally biased region" description="Polar residues" evidence="1">
    <location>
        <begin position="879"/>
        <end position="900"/>
    </location>
</feature>